<feature type="region of interest" description="Disordered" evidence="1">
    <location>
        <begin position="1303"/>
        <end position="1327"/>
    </location>
</feature>
<sequence length="1327" mass="147866">LSVSVCQATYTEPLLAGRSQTLWIEPEPIIIKAPSPKPMVFAAPPLPQTNDFSCGPLPTSSVGKKLQVSPEPLNSTIAQASYVESPIVAYETNVVQCRVPEMLGKKLQVAPAPLISETSQALYIEKLPIPFVISRSQSIWEEPHPAPHARMTVQTIYSESSLPIYESGSVQCRAVEMLGKKLQVMPKPLTVSASQTSYVEPVPATLGVTRVQSMYEEMVISVERAQVFWEDPEQIIIKPQTPRTVVMAVPTQSTTDFSCDPPLLDTASKELQVSTEPLSRAVVNITPKLIPMVVSRGQTAYVDEVMPTYSSSAVQCTSIETTNRKLQVTPQPLSLKMSRSSVILVESKEAITTHGKKLQVAPEPMATAIMQSPDAQFATRSRQTVSMEKPLSTYSSCGVQCRPVQTLGKKLQVLPELPSRISIQSVVEEPERVVYETTHVQAKPAETIGKKLQVQPPPLLSTTAQTAWVYRASSDATSGTDAISTAHASIEPIMIEKFGKKLQVSPELMSIAVIQSGQSETIPRTRRLTIGRAYTIKEIAHIDHKGTQFVSEGVLTSIQPVEVQKFNKKLQVQPLALSSIPAQTLWEEPIVIRPLPSEGIVMTAPPIETYDMGCDPLPSMEKINKKLMVRPPLMETTHVQSTVEAAERALLSTQEVQADIPLTTPIIKPTSPVQRDYEAPPIVRETYETGTQHEINMRNVRIQKYFDAFEGTANVGIQFSPPAIRRSPPITRVRTADSGVQFNPTTMIGITQTLPIERAPSPTRPSIFTESTQTEVQKGDANLFSFIRETKTKVLKERRARSQGLISYKTQVPSQLRDHAVSVPSMLHVMESGAEQYSYQQQRTTSTHVPKRYGRGGTYDRRLRSLETMYEDGRIRGLQGRLPRHSESDLYRENVYMGEILRTQQQQLEETSMDHLQRIVRSIGMERVQSMLRRIWEEEEEEHAIYEEIYGRMYTPRPLPALRYEDVGTQYAIPAYGIVYATDFGVQAGNSHVQWIPLASGQTVQIESEESTDYDEAYEWDPYQSAWRPRMNSFQWVARTGFDFATLTEVTEEEENQFIDRLLRSPALSAYTSDFEMQQAGIKLNYPESGTVSVVSWKPQYMDGEDQLDVDTIGRLLRVSLVGARVPGTGEVISAADAFYRGILRVVYVDDSRGNIMPLPTAIVANAVIVEKQYLRGVGIALHSTSLRFPVECQEMWRTPTLRRRTYRVNYIQKSPNERVDLSKALDEGLIDLTSGELVKITPVTSEAQLEPRESTLEAGEPIAESSQPERYSVHEAILNDILNVELLAPETVIFPSTEVPQEGVIHAGETSTKSPGPEEEGSDMEV</sequence>
<dbReference type="Gene3D" id="3.90.1290.10">
    <property type="entry name" value="Plakin repeat"/>
    <property type="match status" value="1"/>
</dbReference>
<protein>
    <submittedName>
        <fullName evidence="2">ENT domain-containing protein</fullName>
    </submittedName>
</protein>
<feature type="compositionally biased region" description="Acidic residues" evidence="1">
    <location>
        <begin position="1318"/>
        <end position="1327"/>
    </location>
</feature>
<accession>A0A0R3T7H2</accession>
<dbReference type="InterPro" id="IPR035915">
    <property type="entry name" value="Plakin_repeat_sf"/>
</dbReference>
<proteinExistence type="predicted"/>
<name>A0A0R3T7H2_RODNA</name>
<dbReference type="WBParaSite" id="HNAJ_0000301001-mRNA-1">
    <property type="protein sequence ID" value="HNAJ_0000301001-mRNA-1"/>
    <property type="gene ID" value="HNAJ_0000301001"/>
</dbReference>
<evidence type="ECO:0000256" key="1">
    <source>
        <dbReference type="SAM" id="MobiDB-lite"/>
    </source>
</evidence>
<dbReference type="STRING" id="102285.A0A0R3T7H2"/>
<evidence type="ECO:0000313" key="2">
    <source>
        <dbReference type="WBParaSite" id="HNAJ_0000301001-mRNA-1"/>
    </source>
</evidence>
<organism evidence="2">
    <name type="scientific">Rodentolepis nana</name>
    <name type="common">Dwarf tapeworm</name>
    <name type="synonym">Hymenolepis nana</name>
    <dbReference type="NCBI Taxonomy" id="102285"/>
    <lineage>
        <taxon>Eukaryota</taxon>
        <taxon>Metazoa</taxon>
        <taxon>Spiralia</taxon>
        <taxon>Lophotrochozoa</taxon>
        <taxon>Platyhelminthes</taxon>
        <taxon>Cestoda</taxon>
        <taxon>Eucestoda</taxon>
        <taxon>Cyclophyllidea</taxon>
        <taxon>Hymenolepididae</taxon>
        <taxon>Rodentolepis</taxon>
    </lineage>
</organism>
<reference evidence="2" key="1">
    <citation type="submission" date="2017-02" db="UniProtKB">
        <authorList>
            <consortium name="WormBaseParasite"/>
        </authorList>
    </citation>
    <scope>IDENTIFICATION</scope>
</reference>